<dbReference type="InParanoid" id="A0A0C2T5R9"/>
<reference evidence="2 3" key="1">
    <citation type="submission" date="2014-04" db="EMBL/GenBank/DDBJ databases">
        <title>Evolutionary Origins and Diversification of the Mycorrhizal Mutualists.</title>
        <authorList>
            <consortium name="DOE Joint Genome Institute"/>
            <consortium name="Mycorrhizal Genomics Consortium"/>
            <person name="Kohler A."/>
            <person name="Kuo A."/>
            <person name="Nagy L.G."/>
            <person name="Floudas D."/>
            <person name="Copeland A."/>
            <person name="Barry K.W."/>
            <person name="Cichocki N."/>
            <person name="Veneault-Fourrey C."/>
            <person name="LaButti K."/>
            <person name="Lindquist E.A."/>
            <person name="Lipzen A."/>
            <person name="Lundell T."/>
            <person name="Morin E."/>
            <person name="Murat C."/>
            <person name="Riley R."/>
            <person name="Ohm R."/>
            <person name="Sun H."/>
            <person name="Tunlid A."/>
            <person name="Henrissat B."/>
            <person name="Grigoriev I.V."/>
            <person name="Hibbett D.S."/>
            <person name="Martin F."/>
        </authorList>
    </citation>
    <scope>NUCLEOTIDE SEQUENCE [LARGE SCALE GENOMIC DNA]</scope>
    <source>
        <strain evidence="2 3">Koide BX008</strain>
    </source>
</reference>
<dbReference type="PANTHER" id="PTHR10438">
    <property type="entry name" value="THIOREDOXIN"/>
    <property type="match status" value="1"/>
</dbReference>
<dbReference type="Gene3D" id="3.40.30.10">
    <property type="entry name" value="Glutaredoxin"/>
    <property type="match status" value="1"/>
</dbReference>
<dbReference type="PANTHER" id="PTHR10438:SF468">
    <property type="entry name" value="THIOREDOXIN-1-RELATED"/>
    <property type="match status" value="1"/>
</dbReference>
<dbReference type="PROSITE" id="PS51352">
    <property type="entry name" value="THIOREDOXIN_2"/>
    <property type="match status" value="1"/>
</dbReference>
<dbReference type="InterPro" id="IPR050620">
    <property type="entry name" value="Thioredoxin_H-type-like"/>
</dbReference>
<dbReference type="OrthoDB" id="2121326at2759"/>
<protein>
    <recommendedName>
        <fullName evidence="1">Thioredoxin domain-containing protein</fullName>
    </recommendedName>
</protein>
<dbReference type="InterPro" id="IPR013766">
    <property type="entry name" value="Thioredoxin_domain"/>
</dbReference>
<dbReference type="EMBL" id="KN818222">
    <property type="protein sequence ID" value="KIL71315.1"/>
    <property type="molecule type" value="Genomic_DNA"/>
</dbReference>
<dbReference type="CDD" id="cd02947">
    <property type="entry name" value="TRX_family"/>
    <property type="match status" value="1"/>
</dbReference>
<dbReference type="STRING" id="946122.A0A0C2T5R9"/>
<keyword evidence="3" id="KW-1185">Reference proteome</keyword>
<dbReference type="SUPFAM" id="SSF52833">
    <property type="entry name" value="Thioredoxin-like"/>
    <property type="match status" value="1"/>
</dbReference>
<evidence type="ECO:0000259" key="1">
    <source>
        <dbReference type="PROSITE" id="PS51352"/>
    </source>
</evidence>
<gene>
    <name evidence="2" type="ORF">M378DRAFT_154863</name>
</gene>
<sequence>MVVYDLNSLEELNQVVEATIESKDPLIIDFWSDEGPKCKVILPLFTEISDKAPKNFKYYKIDVKKHLDVAKEFNIELTPTFILFKDGKKLDDSIGASPHVLEHLVRTGDYWALYGKYGIPPY</sequence>
<name>A0A0C2T5R9_AMAMK</name>
<evidence type="ECO:0000313" key="3">
    <source>
        <dbReference type="Proteomes" id="UP000054549"/>
    </source>
</evidence>
<organism evidence="2 3">
    <name type="scientific">Amanita muscaria (strain Koide BX008)</name>
    <dbReference type="NCBI Taxonomy" id="946122"/>
    <lineage>
        <taxon>Eukaryota</taxon>
        <taxon>Fungi</taxon>
        <taxon>Dikarya</taxon>
        <taxon>Basidiomycota</taxon>
        <taxon>Agaricomycotina</taxon>
        <taxon>Agaricomycetes</taxon>
        <taxon>Agaricomycetidae</taxon>
        <taxon>Agaricales</taxon>
        <taxon>Pluteineae</taxon>
        <taxon>Amanitaceae</taxon>
        <taxon>Amanita</taxon>
    </lineage>
</organism>
<proteinExistence type="predicted"/>
<accession>A0A0C2T5R9</accession>
<dbReference type="AlphaFoldDB" id="A0A0C2T5R9"/>
<dbReference type="Proteomes" id="UP000054549">
    <property type="component" value="Unassembled WGS sequence"/>
</dbReference>
<dbReference type="Pfam" id="PF00085">
    <property type="entry name" value="Thioredoxin"/>
    <property type="match status" value="1"/>
</dbReference>
<dbReference type="HOGENOM" id="CLU_090389_14_5_1"/>
<evidence type="ECO:0000313" key="2">
    <source>
        <dbReference type="EMBL" id="KIL71315.1"/>
    </source>
</evidence>
<dbReference type="InterPro" id="IPR036249">
    <property type="entry name" value="Thioredoxin-like_sf"/>
</dbReference>
<feature type="domain" description="Thioredoxin" evidence="1">
    <location>
        <begin position="1"/>
        <end position="113"/>
    </location>
</feature>